<dbReference type="Pfam" id="PF00005">
    <property type="entry name" value="ABC_tran"/>
    <property type="match status" value="2"/>
</dbReference>
<evidence type="ECO:0000256" key="3">
    <source>
        <dbReference type="ARBA" id="ARBA00022448"/>
    </source>
</evidence>
<comment type="subcellular location">
    <subcellularLocation>
        <location evidence="1">Cell membrane</location>
        <topology evidence="1">Peripheral membrane protein</topology>
    </subcellularLocation>
</comment>
<evidence type="ECO:0000256" key="7">
    <source>
        <dbReference type="ARBA" id="ARBA00022967"/>
    </source>
</evidence>
<evidence type="ECO:0000313" key="11">
    <source>
        <dbReference type="Proteomes" id="UP000789833"/>
    </source>
</evidence>
<dbReference type="SUPFAM" id="SSF52540">
    <property type="entry name" value="P-loop containing nucleoside triphosphate hydrolases"/>
    <property type="match status" value="2"/>
</dbReference>
<evidence type="ECO:0000256" key="4">
    <source>
        <dbReference type="ARBA" id="ARBA00022475"/>
    </source>
</evidence>
<keyword evidence="8" id="KW-0472">Membrane</keyword>
<protein>
    <submittedName>
        <fullName evidence="10">HMP/thiamine import ATP-binding protein YkoD</fullName>
        <ecNumber evidence="10">3.6.3.-</ecNumber>
    </submittedName>
</protein>
<dbReference type="EC" id="3.6.3.-" evidence="10"/>
<evidence type="ECO:0000259" key="9">
    <source>
        <dbReference type="PROSITE" id="PS50893"/>
    </source>
</evidence>
<evidence type="ECO:0000256" key="1">
    <source>
        <dbReference type="ARBA" id="ARBA00004202"/>
    </source>
</evidence>
<dbReference type="Gene3D" id="3.40.50.300">
    <property type="entry name" value="P-loop containing nucleotide triphosphate hydrolases"/>
    <property type="match status" value="2"/>
</dbReference>
<dbReference type="EMBL" id="CAKJTJ010000023">
    <property type="protein sequence ID" value="CAG9622590.1"/>
    <property type="molecule type" value="Genomic_DNA"/>
</dbReference>
<reference evidence="10 11" key="1">
    <citation type="submission" date="2021-10" db="EMBL/GenBank/DDBJ databases">
        <authorList>
            <person name="Criscuolo A."/>
        </authorList>
    </citation>
    <scope>NUCLEOTIDE SEQUENCE [LARGE SCALE GENOMIC DNA]</scope>
    <source>
        <strain evidence="11">CIP 111883</strain>
    </source>
</reference>
<feature type="domain" description="ABC transporter" evidence="9">
    <location>
        <begin position="6"/>
        <end position="233"/>
    </location>
</feature>
<dbReference type="InterPro" id="IPR017871">
    <property type="entry name" value="ABC_transporter-like_CS"/>
</dbReference>
<dbReference type="GO" id="GO:0016787">
    <property type="term" value="F:hydrolase activity"/>
    <property type="evidence" value="ECO:0007669"/>
    <property type="project" value="UniProtKB-KW"/>
</dbReference>
<dbReference type="GO" id="GO:0005524">
    <property type="term" value="F:ATP binding"/>
    <property type="evidence" value="ECO:0007669"/>
    <property type="project" value="UniProtKB-KW"/>
</dbReference>
<feature type="domain" description="ABC transporter" evidence="9">
    <location>
        <begin position="260"/>
        <end position="486"/>
    </location>
</feature>
<name>A0ABN8ABL1_9BACI</name>
<dbReference type="Proteomes" id="UP000789833">
    <property type="component" value="Unassembled WGS sequence"/>
</dbReference>
<dbReference type="SMART" id="SM00382">
    <property type="entry name" value="AAA"/>
    <property type="match status" value="2"/>
</dbReference>
<evidence type="ECO:0000256" key="5">
    <source>
        <dbReference type="ARBA" id="ARBA00022741"/>
    </source>
</evidence>
<sequence>MVQTIVEVEEMNLKYSGGTQLFHNLSLSVQQGEKVLIIGPSGCGKSTLIQVLSGLIPDVLEVPMIAKSHLSSKSWGYVFQDPETQFCMPFVDEELAFVLENLAVPKVEMEERIVELLELVGLQSLAPHTKISQLSGGMKQRLAIASVLAMDPEVLFLDEPTALLDPDGTMDVWDTIKKVGEDKTVIIVEHKVNQLLDFVGRIIVMDNSGQIVADGPTTTIFQNSISLLKDYGVWYPDAWHDYLQSKNPLDYSLDNNETVMNMEEFIGYRGNQQKIYVPKANIRKGEWITIVGENGAGKSTLLEAMMKLLKTEGKLFLEGSSVKNVPTTHITYVFQNPEYQFITKSVEEEIGYTIMKQNVSDFKVRKRVEELLLLFNLERVRHQHPYQLSTGQKRRLSVAAAVVDRPKILLLDEPTYGQDSKNTFAMLEWLEQLKIAGVAIIMVTHDQQIVSEFADTVWTIKEGTLVDRKTNEKSNSRSKHHAMGAI</sequence>
<keyword evidence="11" id="KW-1185">Reference proteome</keyword>
<dbReference type="PROSITE" id="PS00211">
    <property type="entry name" value="ABC_TRANSPORTER_1"/>
    <property type="match status" value="1"/>
</dbReference>
<evidence type="ECO:0000313" key="10">
    <source>
        <dbReference type="EMBL" id="CAG9622590.1"/>
    </source>
</evidence>
<dbReference type="InterPro" id="IPR015856">
    <property type="entry name" value="ABC_transpr_CbiO/EcfA_su"/>
</dbReference>
<keyword evidence="10" id="KW-0378">Hydrolase</keyword>
<evidence type="ECO:0000256" key="2">
    <source>
        <dbReference type="ARBA" id="ARBA00005417"/>
    </source>
</evidence>
<keyword evidence="5" id="KW-0547">Nucleotide-binding</keyword>
<dbReference type="InterPro" id="IPR027417">
    <property type="entry name" value="P-loop_NTPase"/>
</dbReference>
<gene>
    <name evidence="10" type="primary">ykoD</name>
    <name evidence="10" type="ORF">BACCIP111883_03381</name>
</gene>
<dbReference type="RefSeq" id="WP_317987089.1">
    <property type="nucleotide sequence ID" value="NZ_CAKJTJ010000023.1"/>
</dbReference>
<keyword evidence="3" id="KW-0813">Transport</keyword>
<organism evidence="10 11">
    <name type="scientific">Sutcliffiella rhizosphaerae</name>
    <dbReference type="NCBI Taxonomy" id="2880967"/>
    <lineage>
        <taxon>Bacteria</taxon>
        <taxon>Bacillati</taxon>
        <taxon>Bacillota</taxon>
        <taxon>Bacilli</taxon>
        <taxon>Bacillales</taxon>
        <taxon>Bacillaceae</taxon>
        <taxon>Sutcliffiella</taxon>
    </lineage>
</organism>
<keyword evidence="6 10" id="KW-0067">ATP-binding</keyword>
<dbReference type="PANTHER" id="PTHR43553">
    <property type="entry name" value="HEAVY METAL TRANSPORTER"/>
    <property type="match status" value="1"/>
</dbReference>
<dbReference type="PROSITE" id="PS50893">
    <property type="entry name" value="ABC_TRANSPORTER_2"/>
    <property type="match status" value="2"/>
</dbReference>
<dbReference type="InterPro" id="IPR003439">
    <property type="entry name" value="ABC_transporter-like_ATP-bd"/>
</dbReference>
<comment type="similarity">
    <text evidence="2">Belongs to the ABC transporter superfamily.</text>
</comment>
<proteinExistence type="inferred from homology"/>
<dbReference type="InterPro" id="IPR003593">
    <property type="entry name" value="AAA+_ATPase"/>
</dbReference>
<keyword evidence="7" id="KW-1278">Translocase</keyword>
<evidence type="ECO:0000256" key="8">
    <source>
        <dbReference type="ARBA" id="ARBA00023136"/>
    </source>
</evidence>
<dbReference type="InterPro" id="IPR050095">
    <property type="entry name" value="ECF_ABC_transporter_ATP-bd"/>
</dbReference>
<evidence type="ECO:0000256" key="6">
    <source>
        <dbReference type="ARBA" id="ARBA00022840"/>
    </source>
</evidence>
<comment type="caution">
    <text evidence="10">The sequence shown here is derived from an EMBL/GenBank/DDBJ whole genome shotgun (WGS) entry which is preliminary data.</text>
</comment>
<dbReference type="PANTHER" id="PTHR43553:SF27">
    <property type="entry name" value="ENERGY-COUPLING FACTOR TRANSPORTER ATP-BINDING PROTEIN ECFA2"/>
    <property type="match status" value="1"/>
</dbReference>
<keyword evidence="4" id="KW-1003">Cell membrane</keyword>
<accession>A0ABN8ABL1</accession>
<dbReference type="CDD" id="cd03225">
    <property type="entry name" value="ABC_cobalt_CbiO_domain1"/>
    <property type="match status" value="2"/>
</dbReference>